<dbReference type="Gene3D" id="3.60.10.10">
    <property type="entry name" value="Endonuclease/exonuclease/phosphatase"/>
    <property type="match status" value="1"/>
</dbReference>
<keyword evidence="3" id="KW-1185">Reference proteome</keyword>
<dbReference type="Pfam" id="PF03372">
    <property type="entry name" value="Exo_endo_phos"/>
    <property type="match status" value="1"/>
</dbReference>
<organism evidence="2 3">
    <name type="scientific">Pelagimonas varians</name>
    <dbReference type="NCBI Taxonomy" id="696760"/>
    <lineage>
        <taxon>Bacteria</taxon>
        <taxon>Pseudomonadati</taxon>
        <taxon>Pseudomonadota</taxon>
        <taxon>Alphaproteobacteria</taxon>
        <taxon>Rhodobacterales</taxon>
        <taxon>Roseobacteraceae</taxon>
        <taxon>Pelagimonas</taxon>
    </lineage>
</organism>
<name>A0A238KJF4_9RHOB</name>
<evidence type="ECO:0000313" key="3">
    <source>
        <dbReference type="Proteomes" id="UP000220836"/>
    </source>
</evidence>
<dbReference type="InterPro" id="IPR036691">
    <property type="entry name" value="Endo/exonu/phosph_ase_sf"/>
</dbReference>
<evidence type="ECO:0000259" key="1">
    <source>
        <dbReference type="Pfam" id="PF03372"/>
    </source>
</evidence>
<sequence>MAAWHGDFSRKGPGLLVKELTSDKPVPGLDAIIDANPDILLLTNFDYDASLVALTALQTRLSQHDVRFPYLFSERPNTGMPTGVDIDGDGRKGGPRDAQGFGYFSGQGGQAILSRYPLHLVQDKTALLWQDVQGGSIAADDPVGADQRLSSSAHWAIEVGVGNDKLMLLTLAATPPVFDGPEDRNGRRNRDEVLLWPNILSSKPDIFDGAPVILMGNFNLDPERGDGLRQAATNVLQHPALQDPLPSQPTVLWDRVGEMRVTYVLPDRSFVVSAAQVMPPSPDAGPHRLVWVDLALP</sequence>
<dbReference type="GO" id="GO:0003824">
    <property type="term" value="F:catalytic activity"/>
    <property type="evidence" value="ECO:0007669"/>
    <property type="project" value="InterPro"/>
</dbReference>
<accession>A0A238KJF4</accession>
<dbReference type="SUPFAM" id="SSF56219">
    <property type="entry name" value="DNase I-like"/>
    <property type="match status" value="1"/>
</dbReference>
<protein>
    <recommendedName>
        <fullName evidence="1">Endonuclease/exonuclease/phosphatase domain-containing protein</fullName>
    </recommendedName>
</protein>
<dbReference type="InterPro" id="IPR005135">
    <property type="entry name" value="Endo/exonuclease/phosphatase"/>
</dbReference>
<dbReference type="EMBL" id="FXYH01000008">
    <property type="protein sequence ID" value="SMX42860.1"/>
    <property type="molecule type" value="Genomic_DNA"/>
</dbReference>
<proteinExistence type="predicted"/>
<feature type="domain" description="Endonuclease/exonuclease/phosphatase" evidence="1">
    <location>
        <begin position="31"/>
        <end position="282"/>
    </location>
</feature>
<reference evidence="2 3" key="1">
    <citation type="submission" date="2017-05" db="EMBL/GenBank/DDBJ databases">
        <authorList>
            <person name="Song R."/>
            <person name="Chenine A.L."/>
            <person name="Ruprecht R.M."/>
        </authorList>
    </citation>
    <scope>NUCLEOTIDE SEQUENCE [LARGE SCALE GENOMIC DNA]</scope>
    <source>
        <strain evidence="2 3">CECT 8663</strain>
    </source>
</reference>
<evidence type="ECO:0000313" key="2">
    <source>
        <dbReference type="EMBL" id="SMX42860.1"/>
    </source>
</evidence>
<gene>
    <name evidence="2" type="ORF">PEV8663_02501</name>
</gene>
<dbReference type="AlphaFoldDB" id="A0A238KJF4"/>
<dbReference type="Proteomes" id="UP000220836">
    <property type="component" value="Unassembled WGS sequence"/>
</dbReference>